<keyword evidence="3" id="KW-1185">Reference proteome</keyword>
<comment type="caution">
    <text evidence="2">The sequence shown here is derived from an EMBL/GenBank/DDBJ whole genome shotgun (WGS) entry which is preliminary data.</text>
</comment>
<evidence type="ECO:0000313" key="3">
    <source>
        <dbReference type="Proteomes" id="UP000192342"/>
    </source>
</evidence>
<keyword evidence="1" id="KW-0560">Oxidoreductase</keyword>
<dbReference type="STRING" id="1317117.ATO7_14873"/>
<dbReference type="SUPFAM" id="SSF51735">
    <property type="entry name" value="NAD(P)-binding Rossmann-fold domains"/>
    <property type="match status" value="1"/>
</dbReference>
<evidence type="ECO:0000313" key="2">
    <source>
        <dbReference type="EMBL" id="ORE85515.1"/>
    </source>
</evidence>
<dbReference type="RefSeq" id="WP_083563165.1">
    <property type="nucleotide sequence ID" value="NZ_AQQV01000004.1"/>
</dbReference>
<organism evidence="2 3">
    <name type="scientific">Oceanococcus atlanticus</name>
    <dbReference type="NCBI Taxonomy" id="1317117"/>
    <lineage>
        <taxon>Bacteria</taxon>
        <taxon>Pseudomonadati</taxon>
        <taxon>Pseudomonadota</taxon>
        <taxon>Gammaproteobacteria</taxon>
        <taxon>Chromatiales</taxon>
        <taxon>Oceanococcaceae</taxon>
        <taxon>Oceanococcus</taxon>
    </lineage>
</organism>
<dbReference type="GO" id="GO:0016491">
    <property type="term" value="F:oxidoreductase activity"/>
    <property type="evidence" value="ECO:0007669"/>
    <property type="project" value="UniProtKB-KW"/>
</dbReference>
<dbReference type="Proteomes" id="UP000192342">
    <property type="component" value="Unassembled WGS sequence"/>
</dbReference>
<accession>A0A1Y1SAQ1</accession>
<evidence type="ECO:0000256" key="1">
    <source>
        <dbReference type="ARBA" id="ARBA00023002"/>
    </source>
</evidence>
<gene>
    <name evidence="2" type="ORF">ATO7_14873</name>
</gene>
<dbReference type="PANTHER" id="PTHR43157">
    <property type="entry name" value="PHOSPHATIDYLINOSITOL-GLYCAN BIOSYNTHESIS CLASS F PROTEIN-RELATED"/>
    <property type="match status" value="1"/>
</dbReference>
<proteinExistence type="predicted"/>
<dbReference type="PRINTS" id="PR00081">
    <property type="entry name" value="GDHRDH"/>
</dbReference>
<dbReference type="Pfam" id="PF00106">
    <property type="entry name" value="adh_short"/>
    <property type="match status" value="1"/>
</dbReference>
<sequence length="305" mass="33202">MAWTEHDIPNQQGKTILVTGANSGLGFHTSRALAAAGARVLMACRSADKAQAARAQILQHVPQADLQILSLDLASLASVKACTQLVLDSTDQLDTLINNAGIMAVPYAQTEDGFEMQIGTNHFGHFALTLGLLPLLNKAPAARVVSVSSMAHNWTPGLDFDDLDWTRRKYRRWQAYGDSKIANLYFSFELGRRLAGSTVTVAAAHPGYSDTHLQYVAAERKNSTLERAVMWLGNTLFAQPADRGALPSMYAATAADVISGDYIGPDGFQQTRGYPRKVGSNRRSRNRDIAARLWEVSEQRTGLGL</sequence>
<dbReference type="InterPro" id="IPR036291">
    <property type="entry name" value="NAD(P)-bd_dom_sf"/>
</dbReference>
<reference evidence="2 3" key="1">
    <citation type="submission" date="2013-04" db="EMBL/GenBank/DDBJ databases">
        <title>Oceanococcus atlanticus 22II-S10r2 Genome Sequencing.</title>
        <authorList>
            <person name="Lai Q."/>
            <person name="Li G."/>
            <person name="Shao Z."/>
        </authorList>
    </citation>
    <scope>NUCLEOTIDE SEQUENCE [LARGE SCALE GENOMIC DNA]</scope>
    <source>
        <strain evidence="2 3">22II-S10r2</strain>
    </source>
</reference>
<dbReference type="PANTHER" id="PTHR43157:SF31">
    <property type="entry name" value="PHOSPHATIDYLINOSITOL-GLYCAN BIOSYNTHESIS CLASS F PROTEIN"/>
    <property type="match status" value="1"/>
</dbReference>
<dbReference type="NCBIfam" id="NF004846">
    <property type="entry name" value="PRK06197.1"/>
    <property type="match status" value="1"/>
</dbReference>
<dbReference type="AlphaFoldDB" id="A0A1Y1SAQ1"/>
<dbReference type="OrthoDB" id="109589at2"/>
<dbReference type="InterPro" id="IPR002347">
    <property type="entry name" value="SDR_fam"/>
</dbReference>
<dbReference type="Gene3D" id="3.40.50.720">
    <property type="entry name" value="NAD(P)-binding Rossmann-like Domain"/>
    <property type="match status" value="1"/>
</dbReference>
<name>A0A1Y1SAQ1_9GAMM</name>
<dbReference type="EMBL" id="AQQV01000004">
    <property type="protein sequence ID" value="ORE85515.1"/>
    <property type="molecule type" value="Genomic_DNA"/>
</dbReference>
<protein>
    <submittedName>
        <fullName evidence="2">Short chain dehydrogenase</fullName>
    </submittedName>
</protein>